<dbReference type="OrthoDB" id="10252460at2759"/>
<protein>
    <recommendedName>
        <fullName evidence="4">EF-hand domain-containing protein</fullName>
    </recommendedName>
</protein>
<dbReference type="PROSITE" id="PS00018">
    <property type="entry name" value="EF_HAND_1"/>
    <property type="match status" value="1"/>
</dbReference>
<reference evidence="5 6" key="1">
    <citation type="journal article" date="2014" name="PLoS Genet.">
        <title>The Genome of Spironucleus salmonicida Highlights a Fish Pathogen Adapted to Fluctuating Environments.</title>
        <authorList>
            <person name="Xu F."/>
            <person name="Jerlstrom-Hultqvist J."/>
            <person name="Einarsson E."/>
            <person name="Astvaldsson A."/>
            <person name="Svard S.G."/>
            <person name="Andersson J.O."/>
        </authorList>
    </citation>
    <scope>NUCLEOTIDE SEQUENCE</scope>
    <source>
        <strain evidence="6">ATCC 50377</strain>
    </source>
</reference>
<feature type="compositionally biased region" description="Polar residues" evidence="3">
    <location>
        <begin position="1323"/>
        <end position="1348"/>
    </location>
</feature>
<dbReference type="SUPFAM" id="SSF47473">
    <property type="entry name" value="EF-hand"/>
    <property type="match status" value="1"/>
</dbReference>
<feature type="region of interest" description="Disordered" evidence="3">
    <location>
        <begin position="1323"/>
        <end position="1360"/>
    </location>
</feature>
<dbReference type="GO" id="GO:0005509">
    <property type="term" value="F:calcium ion binding"/>
    <property type="evidence" value="ECO:0007669"/>
    <property type="project" value="InterPro"/>
</dbReference>
<dbReference type="EMBL" id="KI546085">
    <property type="protein sequence ID" value="EST46028.1"/>
    <property type="molecule type" value="Genomic_DNA"/>
</dbReference>
<keyword evidence="1" id="KW-0106">Calcium</keyword>
<keyword evidence="2" id="KW-0853">WD repeat</keyword>
<dbReference type="InterPro" id="IPR011992">
    <property type="entry name" value="EF-hand-dom_pair"/>
</dbReference>
<evidence type="ECO:0000256" key="1">
    <source>
        <dbReference type="ARBA" id="ARBA00022837"/>
    </source>
</evidence>
<dbReference type="InterPro" id="IPR036322">
    <property type="entry name" value="WD40_repeat_dom_sf"/>
</dbReference>
<dbReference type="Proteomes" id="UP000018208">
    <property type="component" value="Unassembled WGS sequence"/>
</dbReference>
<evidence type="ECO:0000256" key="2">
    <source>
        <dbReference type="PROSITE-ProRule" id="PRU00221"/>
    </source>
</evidence>
<dbReference type="SUPFAM" id="SSF50978">
    <property type="entry name" value="WD40 repeat-like"/>
    <property type="match status" value="2"/>
</dbReference>
<dbReference type="PROSITE" id="PS50082">
    <property type="entry name" value="WD_REPEATS_2"/>
    <property type="match status" value="1"/>
</dbReference>
<feature type="region of interest" description="Disordered" evidence="3">
    <location>
        <begin position="1383"/>
        <end position="1442"/>
    </location>
</feature>
<evidence type="ECO:0000256" key="3">
    <source>
        <dbReference type="SAM" id="MobiDB-lite"/>
    </source>
</evidence>
<name>V6LP63_9EUKA</name>
<accession>V6LP63</accession>
<feature type="domain" description="EF-hand" evidence="4">
    <location>
        <begin position="61"/>
        <end position="91"/>
    </location>
</feature>
<proteinExistence type="predicted"/>
<dbReference type="Gene3D" id="2.130.10.10">
    <property type="entry name" value="YVTN repeat-like/Quinoprotein amine dehydrogenase"/>
    <property type="match status" value="1"/>
</dbReference>
<dbReference type="EMBL" id="AUWU02000004">
    <property type="protein sequence ID" value="KAH0574464.1"/>
    <property type="molecule type" value="Genomic_DNA"/>
</dbReference>
<evidence type="ECO:0000313" key="6">
    <source>
        <dbReference type="EMBL" id="KAH0574464.1"/>
    </source>
</evidence>
<sequence>MPITSAIELIRIINPQDLDSIRALFSGNLISLEYFTRTIQTFIPKNYLETEDQMEEIVCAIIDMFEEIDSDADGFITWNDFISYYSEASQEPTDPVQELPKSQIIFQQMQHSATSSSGKTAKVLIESILPNNAEFTEIPGTTISAIHIFNENYYFITDIGVFVSDSTFLFPKLIFEPTAPVLQGDSAQKRVFKLDDRTKERLETQAMRKLSAMGVDTQSIDVYGGLKVQSKEEEFDRNELLRGIGRQPINQLSPIVCSVLLSPLPLLMVCMRQPLFVFISLSGTQGASEPQKLASPASSLYWCAQKEMLFIGHNSGAVSAYKIKLQKKKHSIMAFLEEVNKQQLVSGDPIEQIHKICKDRNITLDEIPKEDLIRIYPELRQEIVDISIEDPEAQLEKERKRYLSKIDVSKLMQLTSKDVEIKHLITDKIFNPHVSTMESHEIKPSSVILEDPTAYIESIAQPGPLQTAIKEKKHGGVQIDVDAQFLCAQYIVNESVRKIQGDFGHWENKITDGNFRLVVAGGDGSITVCDEYLNVITTFPELHKEGIVSLHVVQDNITSIGYNNVYQIGPMAVQQQFIGKCILPEDAPDYSTSEVGKHSQYGKVKIDITESKLMKGELLKTQKHIRLIQPPRPGQPIITSFQMGNIIGVVDHDYIVTLFHAISGAHLTRTTLSLPNIHGLKFGQCFYNFNRDMGFIPIGKHMLYIKAIANEEIGETGVVWNILNDIEKEERKANKEEQLDDPSVKVSNKVPVGSISTVIQGMVVNQQIHEFAIISGDFEITFYSLLSGQPIRVVNIQTISKTISQDGQDTEEIPTEYTTIESNDNAQYFTENHVAANANNISHISDNVDRDRIDHPKDINSLLTQKKQYVSSIPKQLDPIQMLKAKEKQNLLQILGQKILSIFTDIKSRILFVVGTKGVLTFYWKTGCLFDYSGVGVLGRQLLNVENDLALSSVGNPFNEQTQKAQQTMQQNAQSAGGGFQSYSLNLDLSIILQRDNQIRSNIQGITRSMMTASDPQRHVVFLYDQLNPLEVRAISVSPSADYIAGKINSRILMNLNITYQQKMLDPCYKLKMRAISYFSQKQAFLGKVRAQQDYSKILRIIPDFLQNQGYQGLDKFNDNNNISYYKKMLSLYLNENQTYEEAHQSQVTVIEASPELALLAIGTNDSRVQLFDTSSIKFLRQGVIYLPKFANSSAVTAIKFMGSLPLIFICLSNGQCFIYTVRPLIPANILICSFNHSSYAPISIPSNNNPYENYIRKARSVQRFLLPYTDESVAVQNQLTSENEFIKHLFFHHCPEMKSSIYFQNDDASLETENIFQSGAPNLRQSTSQSQSKMPPQPIQTEGQSGQKEAFRQPESAFSTTEDNKILAFRRAYVNMPNSRLSVSTAGNTDLSPDDLENATPAQAVHQSKIPIPSQTNSLASSNQPLNNSNFHSSKLPSTSPSTPKNFIICKQILCKRSAIQGPLQSTLQLATKQGKMRKLVVKIRAACQIISVTRNCFLDFLETNLSVLVSKTAADYEKLKRKPVEFDLTDMLLNGKNVKKSEQIINSVQISDKTKKIISDFQKSRFYTKNSKQEDDYDEKFVTLTAAEQEDITTEKKGFLYRKLQQNGKEVNLPVRKIALEGLKNNVSVSQVVFCQKKQILLVGDEQGFVTSYDISKLIKNVNAQEISMKTKYIQDPQGGPPQEIILGFNEQKIEKTLFTEEYSGKVIPLLHAHENLVINYSVRCDREGISYLQLLTGTKEPAFLVIGESRRATIYDFKTSKLFGMCQRVTLDAPPSNWEKMFFSEITQEKEKSITQKKSNKLTLNELSPSSPLAEVMPYQRLEIPPPNSYPWRYMPTVNFTDTVSSSAISLNSNQVVQKTTRIIQQSIPVPSLDADPARALLKSTGLNPTILDKHKNSWTVRALISKATGGQLDSSMEQSKEIMNRLSYTKSRLDEEDLE</sequence>
<organism evidence="5">
    <name type="scientific">Spironucleus salmonicida</name>
    <dbReference type="NCBI Taxonomy" id="348837"/>
    <lineage>
        <taxon>Eukaryota</taxon>
        <taxon>Metamonada</taxon>
        <taxon>Diplomonadida</taxon>
        <taxon>Hexamitidae</taxon>
        <taxon>Hexamitinae</taxon>
        <taxon>Spironucleus</taxon>
    </lineage>
</organism>
<reference evidence="6" key="2">
    <citation type="submission" date="2020-12" db="EMBL/GenBank/DDBJ databases">
        <title>New Spironucleus salmonicida genome in near-complete chromosomes.</title>
        <authorList>
            <person name="Xu F."/>
            <person name="Kurt Z."/>
            <person name="Jimenez-Gonzalez A."/>
            <person name="Astvaldsson A."/>
            <person name="Andersson J.O."/>
            <person name="Svard S.G."/>
        </authorList>
    </citation>
    <scope>NUCLEOTIDE SEQUENCE</scope>
    <source>
        <strain evidence="6">ATCC 50377</strain>
    </source>
</reference>
<dbReference type="VEuPathDB" id="GiardiaDB:SS50377_24422"/>
<keyword evidence="7" id="KW-1185">Reference proteome</keyword>
<evidence type="ECO:0000313" key="5">
    <source>
        <dbReference type="EMBL" id="EST46028.1"/>
    </source>
</evidence>
<dbReference type="PROSITE" id="PS50222">
    <property type="entry name" value="EF_HAND_2"/>
    <property type="match status" value="1"/>
</dbReference>
<dbReference type="InterPro" id="IPR015943">
    <property type="entry name" value="WD40/YVTN_repeat-like_dom_sf"/>
</dbReference>
<gene>
    <name evidence="5" type="ORF">SS50377_14016</name>
    <name evidence="6" type="ORF">SS50377_24422</name>
</gene>
<evidence type="ECO:0000313" key="7">
    <source>
        <dbReference type="Proteomes" id="UP000018208"/>
    </source>
</evidence>
<feature type="compositionally biased region" description="Polar residues" evidence="3">
    <location>
        <begin position="1383"/>
        <end position="1392"/>
    </location>
</feature>
<dbReference type="InterPro" id="IPR018247">
    <property type="entry name" value="EF_Hand_1_Ca_BS"/>
</dbReference>
<dbReference type="InterPro" id="IPR001680">
    <property type="entry name" value="WD40_rpt"/>
</dbReference>
<evidence type="ECO:0000259" key="4">
    <source>
        <dbReference type="PROSITE" id="PS50222"/>
    </source>
</evidence>
<dbReference type="InterPro" id="IPR002048">
    <property type="entry name" value="EF_hand_dom"/>
</dbReference>
<feature type="repeat" description="WD" evidence="2">
    <location>
        <begin position="1141"/>
        <end position="1182"/>
    </location>
</feature>
<feature type="compositionally biased region" description="Polar residues" evidence="3">
    <location>
        <begin position="1414"/>
        <end position="1433"/>
    </location>
</feature>